<dbReference type="InterPro" id="IPR004385">
    <property type="entry name" value="NDP_pyrophosphatase"/>
</dbReference>
<protein>
    <recommendedName>
        <fullName evidence="4">ADP-ribose pyrophosphatase</fullName>
        <ecNumber evidence="3">3.6.1.13</ecNumber>
    </recommendedName>
    <alternativeName>
        <fullName evidence="9">ADP-ribose diphosphatase</fullName>
    </alternativeName>
    <alternativeName>
        <fullName evidence="11">ADP-ribose phosphohydrolase</fullName>
    </alternativeName>
    <alternativeName>
        <fullName evidence="10">Adenosine diphosphoribose pyrophosphatase</fullName>
    </alternativeName>
</protein>
<feature type="short sequence motif" description="Nudix box" evidence="14">
    <location>
        <begin position="238"/>
        <end position="260"/>
    </location>
</feature>
<dbReference type="GO" id="GO:0005829">
    <property type="term" value="C:cytosol"/>
    <property type="evidence" value="ECO:0007669"/>
    <property type="project" value="TreeGrafter"/>
</dbReference>
<evidence type="ECO:0000259" key="15">
    <source>
        <dbReference type="PROSITE" id="PS51462"/>
    </source>
</evidence>
<evidence type="ECO:0000256" key="1">
    <source>
        <dbReference type="ARBA" id="ARBA00001946"/>
    </source>
</evidence>
<keyword evidence="5 13" id="KW-0479">Metal-binding</keyword>
<evidence type="ECO:0000313" key="17">
    <source>
        <dbReference type="Proteomes" id="UP001315686"/>
    </source>
</evidence>
<evidence type="ECO:0000256" key="12">
    <source>
        <dbReference type="ARBA" id="ARBA00049546"/>
    </source>
</evidence>
<dbReference type="CDD" id="cd24155">
    <property type="entry name" value="NUDIX_ADPRase"/>
    <property type="match status" value="1"/>
</dbReference>
<dbReference type="PANTHER" id="PTHR11839">
    <property type="entry name" value="UDP/ADP-SUGAR PYROPHOSPHATASE"/>
    <property type="match status" value="1"/>
</dbReference>
<evidence type="ECO:0000256" key="5">
    <source>
        <dbReference type="ARBA" id="ARBA00022723"/>
    </source>
</evidence>
<evidence type="ECO:0000256" key="7">
    <source>
        <dbReference type="ARBA" id="ARBA00022842"/>
    </source>
</evidence>
<evidence type="ECO:0000256" key="14">
    <source>
        <dbReference type="PIRSR" id="PIRSR604385-3"/>
    </source>
</evidence>
<feature type="binding site" evidence="13">
    <location>
        <position position="253"/>
    </location>
    <ligand>
        <name>Mg(2+)</name>
        <dbReference type="ChEBI" id="CHEBI:18420"/>
        <label>1</label>
    </ligand>
</feature>
<comment type="catalytic activity">
    <reaction evidence="12">
        <text>ADP-D-ribose + H2O = D-ribose 5-phosphate + AMP + 2 H(+)</text>
        <dbReference type="Rhea" id="RHEA:10412"/>
        <dbReference type="ChEBI" id="CHEBI:15377"/>
        <dbReference type="ChEBI" id="CHEBI:15378"/>
        <dbReference type="ChEBI" id="CHEBI:57967"/>
        <dbReference type="ChEBI" id="CHEBI:78346"/>
        <dbReference type="ChEBI" id="CHEBI:456215"/>
        <dbReference type="EC" id="3.6.1.13"/>
    </reaction>
</comment>
<gene>
    <name evidence="16" type="ORF">IV417_04425</name>
</gene>
<dbReference type="EMBL" id="JADQAZ010000001">
    <property type="protein sequence ID" value="MBT0956620.1"/>
    <property type="molecule type" value="Genomic_DNA"/>
</dbReference>
<dbReference type="Pfam" id="PF00293">
    <property type="entry name" value="NUDIX"/>
    <property type="match status" value="1"/>
</dbReference>
<evidence type="ECO:0000256" key="3">
    <source>
        <dbReference type="ARBA" id="ARBA00012453"/>
    </source>
</evidence>
<feature type="binding site" evidence="13">
    <location>
        <position position="306"/>
    </location>
    <ligand>
        <name>Mg(2+)</name>
        <dbReference type="ChEBI" id="CHEBI:18420"/>
        <label>1</label>
    </ligand>
</feature>
<dbReference type="InterPro" id="IPR020084">
    <property type="entry name" value="NUDIX_hydrolase_CS"/>
</dbReference>
<evidence type="ECO:0000256" key="13">
    <source>
        <dbReference type="PIRSR" id="PIRSR604385-2"/>
    </source>
</evidence>
<keyword evidence="6" id="KW-0378">Hydrolase</keyword>
<feature type="binding site" evidence="13">
    <location>
        <position position="237"/>
    </location>
    <ligand>
        <name>Mg(2+)</name>
        <dbReference type="ChEBI" id="CHEBI:18420"/>
        <label>1</label>
    </ligand>
</feature>
<comment type="function">
    <text evidence="8">Acts on ADP-mannose and ADP-glucose as well as ADP-ribose. Prevents glycogen biosynthesis. The reaction catalyzed by this enzyme is a limiting step of the gluconeogenic process.</text>
</comment>
<dbReference type="PROSITE" id="PS00893">
    <property type="entry name" value="NUDIX_BOX"/>
    <property type="match status" value="1"/>
</dbReference>
<dbReference type="GO" id="GO:0046872">
    <property type="term" value="F:metal ion binding"/>
    <property type="evidence" value="ECO:0007669"/>
    <property type="project" value="UniProtKB-KW"/>
</dbReference>
<dbReference type="AlphaFoldDB" id="A0AAP2G308"/>
<comment type="similarity">
    <text evidence="2">Belongs to the Nudix hydrolase family. NudF subfamily.</text>
</comment>
<dbReference type="GO" id="GO:0047631">
    <property type="term" value="F:ADP-ribose diphosphatase activity"/>
    <property type="evidence" value="ECO:0007669"/>
    <property type="project" value="UniProtKB-EC"/>
</dbReference>
<dbReference type="Proteomes" id="UP001315686">
    <property type="component" value="Unassembled WGS sequence"/>
</dbReference>
<dbReference type="InterPro" id="IPR015797">
    <property type="entry name" value="NUDIX_hydrolase-like_dom_sf"/>
</dbReference>
<reference evidence="16 17" key="1">
    <citation type="journal article" date="2021" name="Arch. Microbiol.">
        <title>Harenicola maris gen. nov., sp. nov. isolated from the Sea of Japan shallow sediments.</title>
        <authorList>
            <person name="Romanenko L.A."/>
            <person name="Kurilenko V.V."/>
            <person name="Chernysheva N.Y."/>
            <person name="Tekutyeva L.A."/>
            <person name="Velansky P.V."/>
            <person name="Svetashev V.I."/>
            <person name="Isaeva M.P."/>
        </authorList>
    </citation>
    <scope>NUCLEOTIDE SEQUENCE [LARGE SCALE GENOMIC DNA]</scope>
    <source>
        <strain evidence="16 17">KMM 3653</strain>
    </source>
</reference>
<sequence length="352" mass="37935">MACEGMLTQVLGAVPEARAHEVAGFKAMFAHGGRMAALEAQEGASVSGLLADLDDEQFTRLRFFAEGAGAEFKEAPLPTFAAAQGEGIAFDEGGWRAKWAELMAGAARSFMPLYGRAAHHPLPLVFGQCLARAQAQINAREPLPTTLRRAGRPDDVEVIELATPYRGFFGVEELTFRQRRFDGGQSPVLNRAAFISGDAATVLPYDPRRDRVLLVEQYRFGPLMRGDPNPWQLEAIAGRIDGGESAETCALREAVEEAGIKIDRMIRLPGGYPSPAAKTEFLHNFIGIADIPDDAAGSGGLETEDEDIRSHILSFDALMALLDSGELAVAPLALSALHLYRMRDGLRSAANG</sequence>
<comment type="caution">
    <text evidence="16">The sequence shown here is derived from an EMBL/GenBank/DDBJ whole genome shotgun (WGS) entry which is preliminary data.</text>
</comment>
<feature type="binding site" evidence="13">
    <location>
        <position position="257"/>
    </location>
    <ligand>
        <name>Mg(2+)</name>
        <dbReference type="ChEBI" id="CHEBI:18420"/>
        <label>1</label>
    </ligand>
</feature>
<evidence type="ECO:0000256" key="8">
    <source>
        <dbReference type="ARBA" id="ARBA00025164"/>
    </source>
</evidence>
<dbReference type="GO" id="GO:0019693">
    <property type="term" value="P:ribose phosphate metabolic process"/>
    <property type="evidence" value="ECO:0007669"/>
    <property type="project" value="TreeGrafter"/>
</dbReference>
<dbReference type="RefSeq" id="WP_327792816.1">
    <property type="nucleotide sequence ID" value="NZ_JADQAZ010000001.1"/>
</dbReference>
<feature type="domain" description="Nudix hydrolase" evidence="15">
    <location>
        <begin position="195"/>
        <end position="335"/>
    </location>
</feature>
<evidence type="ECO:0000256" key="9">
    <source>
        <dbReference type="ARBA" id="ARBA00030162"/>
    </source>
</evidence>
<evidence type="ECO:0000256" key="6">
    <source>
        <dbReference type="ARBA" id="ARBA00022801"/>
    </source>
</evidence>
<comment type="cofactor">
    <cofactor evidence="1 13">
        <name>Mg(2+)</name>
        <dbReference type="ChEBI" id="CHEBI:18420"/>
    </cofactor>
</comment>
<evidence type="ECO:0000256" key="4">
    <source>
        <dbReference type="ARBA" id="ARBA00013297"/>
    </source>
</evidence>
<dbReference type="InterPro" id="IPR000086">
    <property type="entry name" value="NUDIX_hydrolase_dom"/>
</dbReference>
<evidence type="ECO:0000256" key="10">
    <source>
        <dbReference type="ARBA" id="ARBA00030308"/>
    </source>
</evidence>
<accession>A0AAP2G308</accession>
<dbReference type="GO" id="GO:0019144">
    <property type="term" value="F:ADP-sugar diphosphatase activity"/>
    <property type="evidence" value="ECO:0007669"/>
    <property type="project" value="TreeGrafter"/>
</dbReference>
<dbReference type="PROSITE" id="PS51462">
    <property type="entry name" value="NUDIX"/>
    <property type="match status" value="1"/>
</dbReference>
<dbReference type="EC" id="3.6.1.13" evidence="3"/>
<evidence type="ECO:0000256" key="2">
    <source>
        <dbReference type="ARBA" id="ARBA00007482"/>
    </source>
</evidence>
<dbReference type="Gene3D" id="3.90.79.10">
    <property type="entry name" value="Nucleoside Triphosphate Pyrophosphohydrolase"/>
    <property type="match status" value="1"/>
</dbReference>
<dbReference type="GO" id="GO:0006753">
    <property type="term" value="P:nucleoside phosphate metabolic process"/>
    <property type="evidence" value="ECO:0007669"/>
    <property type="project" value="TreeGrafter"/>
</dbReference>
<evidence type="ECO:0000313" key="16">
    <source>
        <dbReference type="EMBL" id="MBT0956620.1"/>
    </source>
</evidence>
<keyword evidence="7 13" id="KW-0460">Magnesium</keyword>
<dbReference type="SUPFAM" id="SSF55811">
    <property type="entry name" value="Nudix"/>
    <property type="match status" value="1"/>
</dbReference>
<organism evidence="16 17">
    <name type="scientific">Harenicola maris</name>
    <dbReference type="NCBI Taxonomy" id="2841044"/>
    <lineage>
        <taxon>Bacteria</taxon>
        <taxon>Pseudomonadati</taxon>
        <taxon>Pseudomonadota</taxon>
        <taxon>Alphaproteobacteria</taxon>
        <taxon>Rhodobacterales</taxon>
        <taxon>Paracoccaceae</taxon>
        <taxon>Harenicola</taxon>
    </lineage>
</organism>
<proteinExistence type="inferred from homology"/>
<dbReference type="NCBIfam" id="TIGR00052">
    <property type="entry name" value="nudix-type nucleoside diphosphatase, YffH/AdpP family"/>
    <property type="match status" value="1"/>
</dbReference>
<dbReference type="PANTHER" id="PTHR11839:SF5">
    <property type="entry name" value="ADP-RIBOSE PYROPHOSPHATASE"/>
    <property type="match status" value="1"/>
</dbReference>
<keyword evidence="17" id="KW-1185">Reference proteome</keyword>
<name>A0AAP2G308_9RHOB</name>
<evidence type="ECO:0000256" key="11">
    <source>
        <dbReference type="ARBA" id="ARBA00033056"/>
    </source>
</evidence>